<accession>A0AA36A236</accession>
<evidence type="ECO:0000313" key="2">
    <source>
        <dbReference type="EMBL" id="CAI9302553.1"/>
    </source>
</evidence>
<name>A0AA36A236_LACSI</name>
<organism evidence="2 3">
    <name type="scientific">Lactuca saligna</name>
    <name type="common">Willowleaf lettuce</name>
    <dbReference type="NCBI Taxonomy" id="75948"/>
    <lineage>
        <taxon>Eukaryota</taxon>
        <taxon>Viridiplantae</taxon>
        <taxon>Streptophyta</taxon>
        <taxon>Embryophyta</taxon>
        <taxon>Tracheophyta</taxon>
        <taxon>Spermatophyta</taxon>
        <taxon>Magnoliopsida</taxon>
        <taxon>eudicotyledons</taxon>
        <taxon>Gunneridae</taxon>
        <taxon>Pentapetalae</taxon>
        <taxon>asterids</taxon>
        <taxon>campanulids</taxon>
        <taxon>Asterales</taxon>
        <taxon>Asteraceae</taxon>
        <taxon>Cichorioideae</taxon>
        <taxon>Cichorieae</taxon>
        <taxon>Lactucinae</taxon>
        <taxon>Lactuca</taxon>
    </lineage>
</organism>
<proteinExistence type="predicted"/>
<keyword evidence="3" id="KW-1185">Reference proteome</keyword>
<gene>
    <name evidence="2" type="ORF">LSALG_LOCUS41039</name>
</gene>
<dbReference type="EMBL" id="OX465085">
    <property type="protein sequence ID" value="CAI9302553.1"/>
    <property type="molecule type" value="Genomic_DNA"/>
</dbReference>
<dbReference type="Proteomes" id="UP001177003">
    <property type="component" value="Chromosome 9"/>
</dbReference>
<evidence type="ECO:0000256" key="1">
    <source>
        <dbReference type="SAM" id="MobiDB-lite"/>
    </source>
</evidence>
<dbReference type="AlphaFoldDB" id="A0AA36A236"/>
<feature type="compositionally biased region" description="Polar residues" evidence="1">
    <location>
        <begin position="76"/>
        <end position="87"/>
    </location>
</feature>
<feature type="region of interest" description="Disordered" evidence="1">
    <location>
        <begin position="25"/>
        <end position="93"/>
    </location>
</feature>
<sequence length="93" mass="10187">MDRGESVLSPEYTSAGLELLSFEYELGEDKEDTATSPETSPRRPTPSKNSYRTPKGTQVKQTPRKVVVTPSRKRTMSPQASPPTTKKSCGDAV</sequence>
<protein>
    <submittedName>
        <fullName evidence="2">Uncharacterized protein</fullName>
    </submittedName>
</protein>
<feature type="compositionally biased region" description="Polar residues" evidence="1">
    <location>
        <begin position="48"/>
        <end position="61"/>
    </location>
</feature>
<reference evidence="2" key="1">
    <citation type="submission" date="2023-04" db="EMBL/GenBank/DDBJ databases">
        <authorList>
            <person name="Vijverberg K."/>
            <person name="Xiong W."/>
            <person name="Schranz E."/>
        </authorList>
    </citation>
    <scope>NUCLEOTIDE SEQUENCE</scope>
</reference>
<evidence type="ECO:0000313" key="3">
    <source>
        <dbReference type="Proteomes" id="UP001177003"/>
    </source>
</evidence>